<evidence type="ECO:0000259" key="3">
    <source>
        <dbReference type="PROSITE" id="PS51782"/>
    </source>
</evidence>
<dbReference type="PROSITE" id="PS51782">
    <property type="entry name" value="LYSM"/>
    <property type="match status" value="1"/>
</dbReference>
<dbReference type="InterPro" id="IPR018392">
    <property type="entry name" value="LysM"/>
</dbReference>
<organism evidence="4 5">
    <name type="scientific">Actinomyces howellii</name>
    <dbReference type="NCBI Taxonomy" id="52771"/>
    <lineage>
        <taxon>Bacteria</taxon>
        <taxon>Bacillati</taxon>
        <taxon>Actinomycetota</taxon>
        <taxon>Actinomycetes</taxon>
        <taxon>Actinomycetales</taxon>
        <taxon>Actinomycetaceae</taxon>
        <taxon>Actinomyces</taxon>
    </lineage>
</organism>
<dbReference type="OrthoDB" id="5084290at2"/>
<dbReference type="Pfam" id="PF01476">
    <property type="entry name" value="LysM"/>
    <property type="match status" value="1"/>
</dbReference>
<proteinExistence type="predicted"/>
<dbReference type="SUPFAM" id="SSF54106">
    <property type="entry name" value="LysM domain"/>
    <property type="match status" value="1"/>
</dbReference>
<keyword evidence="2" id="KW-1133">Transmembrane helix</keyword>
<reference evidence="4 5" key="1">
    <citation type="submission" date="2018-12" db="EMBL/GenBank/DDBJ databases">
        <authorList>
            <consortium name="Pathogen Informatics"/>
        </authorList>
    </citation>
    <scope>NUCLEOTIDE SEQUENCE [LARGE SCALE GENOMIC DNA]</scope>
    <source>
        <strain evidence="4 5">NCTC11636</strain>
    </source>
</reference>
<dbReference type="Gene3D" id="3.10.350.10">
    <property type="entry name" value="LysM domain"/>
    <property type="match status" value="1"/>
</dbReference>
<dbReference type="KEGG" id="ahw:NCTC11636_00088"/>
<keyword evidence="5" id="KW-1185">Reference proteome</keyword>
<dbReference type="AlphaFoldDB" id="A0A3S5EGV0"/>
<feature type="region of interest" description="Disordered" evidence="1">
    <location>
        <begin position="64"/>
        <end position="86"/>
    </location>
</feature>
<keyword evidence="2" id="KW-0472">Membrane</keyword>
<name>A0A3S5EGV0_9ACTO</name>
<sequence>MSALVIPPSPRLRLVPATDVDLDLDVDVAGPAEPAEAGARGEGRAHLRLVTSADRAGGVQATGALAPRAARRPAAPRPHGAVGRGGARLEGLDALDALDALETLAPNHPAVRARRRSPAPVVRGDLRPDGAGEDRLVARRAARAGGSGAPVVLRRLAALGAGVLAAAAIVAAGIVVSGVDSAVQRTTTATVGQGQSLWDLAAATGASDVDEAMAQIVELNGLSSSTLQPGQTLLVPVQ</sequence>
<dbReference type="RefSeq" id="WP_126381101.1">
    <property type="nucleotide sequence ID" value="NZ_LR134350.1"/>
</dbReference>
<feature type="domain" description="LysM" evidence="3">
    <location>
        <begin position="187"/>
        <end position="235"/>
    </location>
</feature>
<keyword evidence="2" id="KW-0812">Transmembrane</keyword>
<gene>
    <name evidence="4" type="ORF">NCTC11636_00088</name>
</gene>
<accession>A0A3S5EGV0</accession>
<dbReference type="Proteomes" id="UP000266895">
    <property type="component" value="Chromosome"/>
</dbReference>
<evidence type="ECO:0000256" key="1">
    <source>
        <dbReference type="SAM" id="MobiDB-lite"/>
    </source>
</evidence>
<dbReference type="EMBL" id="LR134350">
    <property type="protein sequence ID" value="VEG25543.1"/>
    <property type="molecule type" value="Genomic_DNA"/>
</dbReference>
<evidence type="ECO:0000313" key="4">
    <source>
        <dbReference type="EMBL" id="VEG25543.1"/>
    </source>
</evidence>
<protein>
    <submittedName>
        <fullName evidence="4">LysM domain</fullName>
    </submittedName>
</protein>
<dbReference type="InterPro" id="IPR036779">
    <property type="entry name" value="LysM_dom_sf"/>
</dbReference>
<evidence type="ECO:0000313" key="5">
    <source>
        <dbReference type="Proteomes" id="UP000266895"/>
    </source>
</evidence>
<dbReference type="SMART" id="SM00257">
    <property type="entry name" value="LysM"/>
    <property type="match status" value="1"/>
</dbReference>
<evidence type="ECO:0000256" key="2">
    <source>
        <dbReference type="SAM" id="Phobius"/>
    </source>
</evidence>
<feature type="transmembrane region" description="Helical" evidence="2">
    <location>
        <begin position="156"/>
        <end position="179"/>
    </location>
</feature>